<evidence type="ECO:0000256" key="11">
    <source>
        <dbReference type="ARBA" id="ARBA00023315"/>
    </source>
</evidence>
<evidence type="ECO:0000256" key="3">
    <source>
        <dbReference type="ARBA" id="ARBA00010323"/>
    </source>
</evidence>
<feature type="transmembrane region" description="Helical" evidence="14">
    <location>
        <begin position="6"/>
        <end position="23"/>
    </location>
</feature>
<evidence type="ECO:0000256" key="13">
    <source>
        <dbReference type="PIRNR" id="PIRNR016636"/>
    </source>
</evidence>
<organism evidence="15 16">
    <name type="scientific">Novosphingobium jiangmenense</name>
    <dbReference type="NCBI Taxonomy" id="2791981"/>
    <lineage>
        <taxon>Bacteria</taxon>
        <taxon>Pseudomonadati</taxon>
        <taxon>Pseudomonadota</taxon>
        <taxon>Alphaproteobacteria</taxon>
        <taxon>Sphingomonadales</taxon>
        <taxon>Sphingomonadaceae</taxon>
        <taxon>Novosphingobium</taxon>
    </lineage>
</organism>
<keyword evidence="7 14" id="KW-0812">Transmembrane</keyword>
<feature type="transmembrane region" description="Helical" evidence="14">
    <location>
        <begin position="320"/>
        <end position="342"/>
    </location>
</feature>
<comment type="similarity">
    <text evidence="3 13">Belongs to the membrane-bound acyltransferase family.</text>
</comment>
<evidence type="ECO:0000256" key="10">
    <source>
        <dbReference type="ARBA" id="ARBA00023136"/>
    </source>
</evidence>
<keyword evidence="5 13" id="KW-1003">Cell membrane</keyword>
<dbReference type="PIRSF" id="PIRSF016636">
    <property type="entry name" value="AlgI_DltB"/>
    <property type="match status" value="1"/>
</dbReference>
<keyword evidence="11 13" id="KW-0012">Acyltransferase</keyword>
<dbReference type="RefSeq" id="WP_196277307.1">
    <property type="nucleotide sequence ID" value="NZ_JADQDC010000019.1"/>
</dbReference>
<feature type="transmembrane region" description="Helical" evidence="14">
    <location>
        <begin position="81"/>
        <end position="100"/>
    </location>
</feature>
<keyword evidence="8" id="KW-0016">Alginate biosynthesis</keyword>
<feature type="transmembrane region" description="Helical" evidence="14">
    <location>
        <begin position="151"/>
        <end position="170"/>
    </location>
</feature>
<evidence type="ECO:0000256" key="7">
    <source>
        <dbReference type="ARBA" id="ARBA00022692"/>
    </source>
</evidence>
<dbReference type="Pfam" id="PF03062">
    <property type="entry name" value="MBOAT"/>
    <property type="match status" value="1"/>
</dbReference>
<evidence type="ECO:0000256" key="14">
    <source>
        <dbReference type="SAM" id="Phobius"/>
    </source>
</evidence>
<evidence type="ECO:0000256" key="4">
    <source>
        <dbReference type="ARBA" id="ARBA00016084"/>
    </source>
</evidence>
<dbReference type="PANTHER" id="PTHR13285:SF23">
    <property type="entry name" value="TEICHOIC ACID D-ALANYLTRANSFERASE"/>
    <property type="match status" value="1"/>
</dbReference>
<feature type="transmembrane region" description="Helical" evidence="14">
    <location>
        <begin position="120"/>
        <end position="139"/>
    </location>
</feature>
<evidence type="ECO:0000313" key="16">
    <source>
        <dbReference type="Proteomes" id="UP000600799"/>
    </source>
</evidence>
<dbReference type="InterPro" id="IPR051085">
    <property type="entry name" value="MB_O-acyltransferase"/>
</dbReference>
<dbReference type="EMBL" id="JADQDC010000019">
    <property type="protein sequence ID" value="MBF9153040.1"/>
    <property type="molecule type" value="Genomic_DNA"/>
</dbReference>
<dbReference type="Proteomes" id="UP000600799">
    <property type="component" value="Unassembled WGS sequence"/>
</dbReference>
<keyword evidence="16" id="KW-1185">Reference proteome</keyword>
<protein>
    <recommendedName>
        <fullName evidence="4">Probable alginate O-acetylase AlgI</fullName>
    </recommendedName>
    <alternativeName>
        <fullName evidence="12">Alginate biosynthesis protein AlgI</fullName>
    </alternativeName>
</protein>
<gene>
    <name evidence="15" type="ORF">I2488_18710</name>
</gene>
<feature type="transmembrane region" description="Helical" evidence="14">
    <location>
        <begin position="182"/>
        <end position="204"/>
    </location>
</feature>
<evidence type="ECO:0000256" key="1">
    <source>
        <dbReference type="ARBA" id="ARBA00004651"/>
    </source>
</evidence>
<evidence type="ECO:0000256" key="12">
    <source>
        <dbReference type="ARBA" id="ARBA00031030"/>
    </source>
</evidence>
<keyword evidence="10 13" id="KW-0472">Membrane</keyword>
<feature type="transmembrane region" description="Helical" evidence="14">
    <location>
        <begin position="494"/>
        <end position="520"/>
    </location>
</feature>
<accession>A0ABS0HLA5</accession>
<dbReference type="PIRSF" id="PIRSF500217">
    <property type="entry name" value="AlgI"/>
    <property type="match status" value="1"/>
</dbReference>
<dbReference type="InterPro" id="IPR024194">
    <property type="entry name" value="Ac/AlaTfrase_AlgI/DltB"/>
</dbReference>
<evidence type="ECO:0000313" key="15">
    <source>
        <dbReference type="EMBL" id="MBF9153040.1"/>
    </source>
</evidence>
<evidence type="ECO:0000256" key="2">
    <source>
        <dbReference type="ARBA" id="ARBA00005182"/>
    </source>
</evidence>
<keyword evidence="6 13" id="KW-0808">Transferase</keyword>
<comment type="subcellular location">
    <subcellularLocation>
        <location evidence="1">Cell membrane</location>
        <topology evidence="1">Multi-pass membrane protein</topology>
    </subcellularLocation>
</comment>
<feature type="transmembrane region" description="Helical" evidence="14">
    <location>
        <begin position="437"/>
        <end position="459"/>
    </location>
</feature>
<feature type="transmembrane region" description="Helical" evidence="14">
    <location>
        <begin position="389"/>
        <end position="406"/>
    </location>
</feature>
<evidence type="ECO:0000256" key="5">
    <source>
        <dbReference type="ARBA" id="ARBA00022475"/>
    </source>
</evidence>
<dbReference type="InterPro" id="IPR004299">
    <property type="entry name" value="MBOAT_fam"/>
</dbReference>
<evidence type="ECO:0000256" key="9">
    <source>
        <dbReference type="ARBA" id="ARBA00022989"/>
    </source>
</evidence>
<reference evidence="15 16" key="1">
    <citation type="submission" date="2020-11" db="EMBL/GenBank/DDBJ databases">
        <title>The genome sequence of Novosphingobium sp. 1Y9A.</title>
        <authorList>
            <person name="Liu Y."/>
        </authorList>
    </citation>
    <scope>NUCLEOTIDE SEQUENCE [LARGE SCALE GENOMIC DNA]</scope>
    <source>
        <strain evidence="15 16">1Y9A</strain>
    </source>
</reference>
<name>A0ABS0HLA5_9SPHN</name>
<comment type="caution">
    <text evidence="15">The sequence shown here is derived from an EMBL/GenBank/DDBJ whole genome shotgun (WGS) entry which is preliminary data.</text>
</comment>
<dbReference type="PANTHER" id="PTHR13285">
    <property type="entry name" value="ACYLTRANSFERASE"/>
    <property type="match status" value="1"/>
</dbReference>
<dbReference type="InterPro" id="IPR028362">
    <property type="entry name" value="AlgI"/>
</dbReference>
<sequence>MLFNSYNFLALFLPLALVFYWLVARLPLEWGRKAALVLISLVFYGLGASRFLPVLGLSILINFAASKVIQHRVDRDRPTMLAVSVGVVLNLLLLFYYKYAEATLSFLHVDLGLTGFEVPNILLPLAISFYTFQQIGYLVDVSRKRTRSGGLLSHLGFVLFFPAMISGPIVKHSETVPQMSGRLLRIEAGYNIAIGLMIFAIGMFKKTVIADSISLYTSPVVEAVGAGGHPGFVDAWMVAFLYVLQIYFDFSGYSDMAIGVARMFGIILPLNFHSPLKSDGFVEIWRRWHMSLGRWVQTYIFQPLSVPMARFAMNRDLDGVAFNTFSTYLPTITAMVVLGVWHGPGLNYALFGLMNGVFMTVNELWAHYQKQRRKRLGIKKVPTTLSRIALARGLTVLAFVLSHVPFQSLTFEATLHMFGAMAGFSVTSPEIEAVLTAWPFGLAGAAIMLLLGYLAIFLLPNTQQIMGRFNPCLEWDKWSKVGHAKLHWEWKMRLPYAVLTGLIFFVGFAFIARGSLNFIYFGF</sequence>
<evidence type="ECO:0000256" key="6">
    <source>
        <dbReference type="ARBA" id="ARBA00022679"/>
    </source>
</evidence>
<proteinExistence type="inferred from homology"/>
<evidence type="ECO:0000256" key="8">
    <source>
        <dbReference type="ARBA" id="ARBA00022841"/>
    </source>
</evidence>
<feature type="transmembrane region" description="Helical" evidence="14">
    <location>
        <begin position="348"/>
        <end position="368"/>
    </location>
</feature>
<keyword evidence="9 14" id="KW-1133">Transmembrane helix</keyword>
<comment type="pathway">
    <text evidence="2">Glycan biosynthesis; alginate biosynthesis.</text>
</comment>